<accession>A0AAN6PM50</accession>
<feature type="domain" description="C2H2-type" evidence="2">
    <location>
        <begin position="518"/>
        <end position="541"/>
    </location>
</feature>
<dbReference type="PROSITE" id="PS00028">
    <property type="entry name" value="ZINC_FINGER_C2H2_1"/>
    <property type="match status" value="1"/>
</dbReference>
<proteinExistence type="predicted"/>
<evidence type="ECO:0000256" key="1">
    <source>
        <dbReference type="SAM" id="MobiDB-lite"/>
    </source>
</evidence>
<sequence length="598" mass="66729">MSSAPKTRQLLIDRCRSKYSWAAGVTRGTPSAIEWHRNDLETAFAEINGLMAGLRFQDKAEHCRAEAASPSSLSQSPLGSATPASLFDTPQYPTEILDESLEHLREATVETHAGTCGEPVSGAENQPMASQWTAIRNLREETTFHHERFQQLCQDLGDPTVSKLLETYPNAESVRNKGAQLVKDVLEGFRPRELSLVFAFASFAYAISQLLYKNGRIDRIEILADLNAWRSLISDPRERQTFDLIAQNGLTCLYPTDHFGFGNTTSCTGREDVVGLDIVGDHTDYLMNVLNGTYDFAALNSLGSEFFFQAPPDSSWTQPDGDDGANSPLPRGQIADVSAAGRDQLQSIKPAPNEVKLDDTGMFLVVLVFLQDIAELVYILSGRSLSSRRHKLYKAEERDQEDFYRSAQEAFFKPRYDHQTLKAPAFLALLSVAEKFTEGGLLRSMAEIKHYLVSVAAAVLPPGALFERFLCFVLYGAPPPAPPPNEYGRKRRRVLDEGCSLPEPAMLPAEKKRRTHVCEYEGCNASYGDRSALRKHRIQVHSHPPLIGCGECIYGNARRDRVRSHFLRAHPEIALPERLREKRRARAGFQQALSVSQE</sequence>
<keyword evidence="4" id="KW-1185">Reference proteome</keyword>
<dbReference type="SMART" id="SM00355">
    <property type="entry name" value="ZnF_C2H2"/>
    <property type="match status" value="2"/>
</dbReference>
<dbReference type="Gene3D" id="3.30.160.60">
    <property type="entry name" value="Classic Zinc Finger"/>
    <property type="match status" value="1"/>
</dbReference>
<dbReference type="Proteomes" id="UP001303115">
    <property type="component" value="Unassembled WGS sequence"/>
</dbReference>
<feature type="region of interest" description="Disordered" evidence="1">
    <location>
        <begin position="313"/>
        <end position="333"/>
    </location>
</feature>
<dbReference type="InterPro" id="IPR013087">
    <property type="entry name" value="Znf_C2H2_type"/>
</dbReference>
<protein>
    <submittedName>
        <fullName evidence="3">Peptide transporter PTR2</fullName>
    </submittedName>
</protein>
<comment type="caution">
    <text evidence="3">The sequence shown here is derived from an EMBL/GenBank/DDBJ whole genome shotgun (WGS) entry which is preliminary data.</text>
</comment>
<reference evidence="4" key="1">
    <citation type="journal article" date="2023" name="Mol. Phylogenet. Evol.">
        <title>Genome-scale phylogeny and comparative genomics of the fungal order Sordariales.</title>
        <authorList>
            <person name="Hensen N."/>
            <person name="Bonometti L."/>
            <person name="Westerberg I."/>
            <person name="Brannstrom I.O."/>
            <person name="Guillou S."/>
            <person name="Cros-Aarteil S."/>
            <person name="Calhoun S."/>
            <person name="Haridas S."/>
            <person name="Kuo A."/>
            <person name="Mondo S."/>
            <person name="Pangilinan J."/>
            <person name="Riley R."/>
            <person name="LaButti K."/>
            <person name="Andreopoulos B."/>
            <person name="Lipzen A."/>
            <person name="Chen C."/>
            <person name="Yan M."/>
            <person name="Daum C."/>
            <person name="Ng V."/>
            <person name="Clum A."/>
            <person name="Steindorff A."/>
            <person name="Ohm R.A."/>
            <person name="Martin F."/>
            <person name="Silar P."/>
            <person name="Natvig D.O."/>
            <person name="Lalanne C."/>
            <person name="Gautier V."/>
            <person name="Ament-Velasquez S.L."/>
            <person name="Kruys A."/>
            <person name="Hutchinson M.I."/>
            <person name="Powell A.J."/>
            <person name="Barry K."/>
            <person name="Miller A.N."/>
            <person name="Grigoriev I.V."/>
            <person name="Debuchy R."/>
            <person name="Gladieux P."/>
            <person name="Hiltunen Thoren M."/>
            <person name="Johannesson H."/>
        </authorList>
    </citation>
    <scope>NUCLEOTIDE SEQUENCE [LARGE SCALE GENOMIC DNA]</scope>
    <source>
        <strain evidence="4">CBS 284.82</strain>
    </source>
</reference>
<gene>
    <name evidence="3" type="ORF">C8A01DRAFT_14649</name>
</gene>
<evidence type="ECO:0000259" key="2">
    <source>
        <dbReference type="PROSITE" id="PS00028"/>
    </source>
</evidence>
<name>A0AAN6PM50_9PEZI</name>
<dbReference type="EMBL" id="MU854354">
    <property type="protein sequence ID" value="KAK4041624.1"/>
    <property type="molecule type" value="Genomic_DNA"/>
</dbReference>
<evidence type="ECO:0000313" key="3">
    <source>
        <dbReference type="EMBL" id="KAK4041624.1"/>
    </source>
</evidence>
<evidence type="ECO:0000313" key="4">
    <source>
        <dbReference type="Proteomes" id="UP001303115"/>
    </source>
</evidence>
<dbReference type="AlphaFoldDB" id="A0AAN6PM50"/>
<organism evidence="3 4">
    <name type="scientific">Parachaetomium inaequale</name>
    <dbReference type="NCBI Taxonomy" id="2588326"/>
    <lineage>
        <taxon>Eukaryota</taxon>
        <taxon>Fungi</taxon>
        <taxon>Dikarya</taxon>
        <taxon>Ascomycota</taxon>
        <taxon>Pezizomycotina</taxon>
        <taxon>Sordariomycetes</taxon>
        <taxon>Sordariomycetidae</taxon>
        <taxon>Sordariales</taxon>
        <taxon>Chaetomiaceae</taxon>
        <taxon>Parachaetomium</taxon>
    </lineage>
</organism>